<comment type="caution">
    <text evidence="2">The sequence shown here is derived from an EMBL/GenBank/DDBJ whole genome shotgun (WGS) entry which is preliminary data.</text>
</comment>
<feature type="region of interest" description="Disordered" evidence="1">
    <location>
        <begin position="15"/>
        <end position="73"/>
    </location>
</feature>
<proteinExistence type="predicted"/>
<sequence length="150" mass="15775">MAALAGALLCGACSKEPAPAPAPAAKPAPEARETEPAPEPAAEAEPEAQAQAEEAAPAAPVADTGPAPEFKIGQHRDEVMRLFGNCAERRVFVPGGPNGAQYVEVYQAKEDEACIKRLGDRHFLIRGDFLHEISPGRMVPPSFEPPPEGT</sequence>
<organism evidence="2 3">
    <name type="scientific">Hyalangium rubrum</name>
    <dbReference type="NCBI Taxonomy" id="3103134"/>
    <lineage>
        <taxon>Bacteria</taxon>
        <taxon>Pseudomonadati</taxon>
        <taxon>Myxococcota</taxon>
        <taxon>Myxococcia</taxon>
        <taxon>Myxococcales</taxon>
        <taxon>Cystobacterineae</taxon>
        <taxon>Archangiaceae</taxon>
        <taxon>Hyalangium</taxon>
    </lineage>
</organism>
<protein>
    <recommendedName>
        <fullName evidence="4">Lipoprotein</fullName>
    </recommendedName>
</protein>
<accession>A0ABU5H442</accession>
<evidence type="ECO:0000256" key="1">
    <source>
        <dbReference type="SAM" id="MobiDB-lite"/>
    </source>
</evidence>
<reference evidence="2 3" key="1">
    <citation type="submission" date="2023-12" db="EMBL/GenBank/DDBJ databases">
        <title>the genome sequence of Hyalangium sp. s54d21.</title>
        <authorList>
            <person name="Zhang X."/>
        </authorList>
    </citation>
    <scope>NUCLEOTIDE SEQUENCE [LARGE SCALE GENOMIC DNA]</scope>
    <source>
        <strain evidence="3">s54d21</strain>
    </source>
</reference>
<evidence type="ECO:0000313" key="3">
    <source>
        <dbReference type="Proteomes" id="UP001291309"/>
    </source>
</evidence>
<dbReference type="Proteomes" id="UP001291309">
    <property type="component" value="Unassembled WGS sequence"/>
</dbReference>
<name>A0ABU5H442_9BACT</name>
<evidence type="ECO:0008006" key="4">
    <source>
        <dbReference type="Google" id="ProtNLM"/>
    </source>
</evidence>
<keyword evidence="3" id="KW-1185">Reference proteome</keyword>
<feature type="compositionally biased region" description="Low complexity" evidence="1">
    <location>
        <begin position="40"/>
        <end position="68"/>
    </location>
</feature>
<dbReference type="EMBL" id="JAXIVS010000004">
    <property type="protein sequence ID" value="MDY7227654.1"/>
    <property type="molecule type" value="Genomic_DNA"/>
</dbReference>
<gene>
    <name evidence="2" type="ORF">SYV04_14670</name>
</gene>
<dbReference type="RefSeq" id="WP_321546370.1">
    <property type="nucleotide sequence ID" value="NZ_JAXIVS010000004.1"/>
</dbReference>
<evidence type="ECO:0000313" key="2">
    <source>
        <dbReference type="EMBL" id="MDY7227654.1"/>
    </source>
</evidence>